<proteinExistence type="predicted"/>
<evidence type="ECO:0000256" key="2">
    <source>
        <dbReference type="ARBA" id="ARBA00022679"/>
    </source>
</evidence>
<dbReference type="EMBL" id="FWZT01000002">
    <property type="protein sequence ID" value="SME95915.1"/>
    <property type="molecule type" value="Genomic_DNA"/>
</dbReference>
<keyword evidence="7" id="KW-1185">Reference proteome</keyword>
<dbReference type="PANTHER" id="PTHR10434:SF11">
    <property type="entry name" value="1-ACYL-SN-GLYCEROL-3-PHOSPHATE ACYLTRANSFERASE"/>
    <property type="match status" value="1"/>
</dbReference>
<dbReference type="Proteomes" id="UP000192907">
    <property type="component" value="Unassembled WGS sequence"/>
</dbReference>
<dbReference type="AlphaFoldDB" id="A0A1Y6B9F2"/>
<protein>
    <submittedName>
        <fullName evidence="6">Acyltransferase</fullName>
    </submittedName>
</protein>
<evidence type="ECO:0000313" key="7">
    <source>
        <dbReference type="Proteomes" id="UP000192907"/>
    </source>
</evidence>
<organism evidence="6 7">
    <name type="scientific">Pseudobacteriovorax antillogorgiicola</name>
    <dbReference type="NCBI Taxonomy" id="1513793"/>
    <lineage>
        <taxon>Bacteria</taxon>
        <taxon>Pseudomonadati</taxon>
        <taxon>Bdellovibrionota</taxon>
        <taxon>Oligoflexia</taxon>
        <taxon>Oligoflexales</taxon>
        <taxon>Pseudobacteriovoracaceae</taxon>
        <taxon>Pseudobacteriovorax</taxon>
    </lineage>
</organism>
<keyword evidence="3 6" id="KW-0012">Acyltransferase</keyword>
<gene>
    <name evidence="6" type="ORF">SAMN06296036_102248</name>
</gene>
<reference evidence="7" key="1">
    <citation type="submission" date="2017-04" db="EMBL/GenBank/DDBJ databases">
        <authorList>
            <person name="Varghese N."/>
            <person name="Submissions S."/>
        </authorList>
    </citation>
    <scope>NUCLEOTIDE SEQUENCE [LARGE SCALE GENOMIC DNA]</scope>
    <source>
        <strain evidence="7">RKEM611</strain>
    </source>
</reference>
<accession>A0A1Y6B9F2</accession>
<dbReference type="GO" id="GO:0003841">
    <property type="term" value="F:1-acylglycerol-3-phosphate O-acyltransferase activity"/>
    <property type="evidence" value="ECO:0007669"/>
    <property type="project" value="TreeGrafter"/>
</dbReference>
<evidence type="ECO:0000256" key="4">
    <source>
        <dbReference type="SAM" id="Phobius"/>
    </source>
</evidence>
<keyword evidence="4" id="KW-1133">Transmembrane helix</keyword>
<evidence type="ECO:0000256" key="3">
    <source>
        <dbReference type="ARBA" id="ARBA00023315"/>
    </source>
</evidence>
<dbReference type="OrthoDB" id="9808424at2"/>
<evidence type="ECO:0000313" key="6">
    <source>
        <dbReference type="EMBL" id="SME95915.1"/>
    </source>
</evidence>
<keyword evidence="4" id="KW-0472">Membrane</keyword>
<dbReference type="InterPro" id="IPR002123">
    <property type="entry name" value="Plipid/glycerol_acylTrfase"/>
</dbReference>
<comment type="pathway">
    <text evidence="1">Lipid metabolism.</text>
</comment>
<feature type="transmembrane region" description="Helical" evidence="4">
    <location>
        <begin position="63"/>
        <end position="83"/>
    </location>
</feature>
<sequence length="250" mass="29649">MVLISPLTRWSIRLQQVLSFLCMIWLAPIVIFYLKFYRKHRIRDLNEFRKDVRDKIKAAANRPIIIAANHLTAIDSFIINWALMPWPHYLWYFHRFPWNVPEYANFGHNPFLRLLCYLGKCCFIKRNGSKRHKARVMSRLQFLGMEGESICIFPEGGRSRTGRVDRDAATYGVGEILEEIGNAVVWCIYLRGDSQESYSWLPKKQETFTIKLKALEPHSQHRGRRAARDKTLQIFDQLTKLEQDYFDHRQ</sequence>
<feature type="domain" description="Phospholipid/glycerol acyltransferase" evidence="5">
    <location>
        <begin position="64"/>
        <end position="193"/>
    </location>
</feature>
<dbReference type="SMART" id="SM00563">
    <property type="entry name" value="PlsC"/>
    <property type="match status" value="1"/>
</dbReference>
<evidence type="ECO:0000259" key="5">
    <source>
        <dbReference type="SMART" id="SM00563"/>
    </source>
</evidence>
<dbReference type="Pfam" id="PF01553">
    <property type="entry name" value="Acyltransferase"/>
    <property type="match status" value="1"/>
</dbReference>
<dbReference type="SUPFAM" id="SSF69593">
    <property type="entry name" value="Glycerol-3-phosphate (1)-acyltransferase"/>
    <property type="match status" value="1"/>
</dbReference>
<dbReference type="GO" id="GO:0006654">
    <property type="term" value="P:phosphatidic acid biosynthetic process"/>
    <property type="evidence" value="ECO:0007669"/>
    <property type="project" value="TreeGrafter"/>
</dbReference>
<keyword evidence="4" id="KW-0812">Transmembrane</keyword>
<dbReference type="CDD" id="cd07989">
    <property type="entry name" value="LPLAT_AGPAT-like"/>
    <property type="match status" value="1"/>
</dbReference>
<dbReference type="PANTHER" id="PTHR10434">
    <property type="entry name" value="1-ACYL-SN-GLYCEROL-3-PHOSPHATE ACYLTRANSFERASE"/>
    <property type="match status" value="1"/>
</dbReference>
<dbReference type="STRING" id="1513793.SAMN06296036_102248"/>
<keyword evidence="2 6" id="KW-0808">Transferase</keyword>
<feature type="transmembrane region" description="Helical" evidence="4">
    <location>
        <begin position="12"/>
        <end position="34"/>
    </location>
</feature>
<evidence type="ECO:0000256" key="1">
    <source>
        <dbReference type="ARBA" id="ARBA00005189"/>
    </source>
</evidence>
<dbReference type="RefSeq" id="WP_132315272.1">
    <property type="nucleotide sequence ID" value="NZ_FWZT01000002.1"/>
</dbReference>
<name>A0A1Y6B9F2_9BACT</name>